<evidence type="ECO:0000256" key="3">
    <source>
        <dbReference type="ARBA" id="ARBA00022598"/>
    </source>
</evidence>
<dbReference type="CDD" id="cd07900">
    <property type="entry name" value="Adenylation_DNA_ligase_I_Euk"/>
    <property type="match status" value="1"/>
</dbReference>
<accession>A0A915CPZ5</accession>
<dbReference type="InterPro" id="IPR050191">
    <property type="entry name" value="ATP-dep_DNA_ligase"/>
</dbReference>
<keyword evidence="4" id="KW-0132">Cell division</keyword>
<feature type="domain" description="ATP-dependent DNA ligase family profile" evidence="16">
    <location>
        <begin position="145"/>
        <end position="281"/>
    </location>
</feature>
<dbReference type="Proteomes" id="UP000887574">
    <property type="component" value="Unplaced"/>
</dbReference>
<dbReference type="GO" id="GO:0071897">
    <property type="term" value="P:DNA biosynthetic process"/>
    <property type="evidence" value="ECO:0007669"/>
    <property type="project" value="InterPro"/>
</dbReference>
<name>A0A915CPZ5_9BILA</name>
<dbReference type="PROSITE" id="PS00697">
    <property type="entry name" value="DNA_LIGASE_A1"/>
    <property type="match status" value="1"/>
</dbReference>
<evidence type="ECO:0000256" key="14">
    <source>
        <dbReference type="RuleBase" id="RU004196"/>
    </source>
</evidence>
<evidence type="ECO:0000256" key="5">
    <source>
        <dbReference type="ARBA" id="ARBA00022705"/>
    </source>
</evidence>
<dbReference type="GO" id="GO:0003677">
    <property type="term" value="F:DNA binding"/>
    <property type="evidence" value="ECO:0007669"/>
    <property type="project" value="InterPro"/>
</dbReference>
<dbReference type="Gene3D" id="3.30.1490.70">
    <property type="match status" value="1"/>
</dbReference>
<evidence type="ECO:0000259" key="16">
    <source>
        <dbReference type="PROSITE" id="PS50160"/>
    </source>
</evidence>
<evidence type="ECO:0000256" key="10">
    <source>
        <dbReference type="ARBA" id="ARBA00023204"/>
    </source>
</evidence>
<keyword evidence="7 13" id="KW-0227">DNA damage</keyword>
<protein>
    <recommendedName>
        <fullName evidence="13">DNA ligase</fullName>
        <ecNumber evidence="13">6.5.1.1</ecNumber>
    </recommendedName>
</protein>
<keyword evidence="8 13" id="KW-0067">ATP-binding</keyword>
<comment type="catalytic activity">
    <reaction evidence="13">
        <text>ATP + (deoxyribonucleotide)n-3'-hydroxyl + 5'-phospho-(deoxyribonucleotide)m = (deoxyribonucleotide)n+m + AMP + diphosphate.</text>
        <dbReference type="EC" id="6.5.1.1"/>
    </reaction>
</comment>
<dbReference type="InterPro" id="IPR036599">
    <property type="entry name" value="DNA_ligase_N_sf"/>
</dbReference>
<dbReference type="PANTHER" id="PTHR45674">
    <property type="entry name" value="DNA LIGASE 1/3 FAMILY MEMBER"/>
    <property type="match status" value="1"/>
</dbReference>
<dbReference type="PANTHER" id="PTHR45674:SF4">
    <property type="entry name" value="DNA LIGASE 1"/>
    <property type="match status" value="1"/>
</dbReference>
<dbReference type="InterPro" id="IPR000977">
    <property type="entry name" value="DNA_ligase_ATP-dep"/>
</dbReference>
<dbReference type="PROSITE" id="PS50160">
    <property type="entry name" value="DNA_LIGASE_A3"/>
    <property type="match status" value="1"/>
</dbReference>
<dbReference type="InterPro" id="IPR016059">
    <property type="entry name" value="DNA_ligase_ATP-dep_CS"/>
</dbReference>
<evidence type="ECO:0000256" key="13">
    <source>
        <dbReference type="RuleBase" id="RU000617"/>
    </source>
</evidence>
<keyword evidence="12" id="KW-0131">Cell cycle</keyword>
<dbReference type="GO" id="GO:0006281">
    <property type="term" value="P:DNA repair"/>
    <property type="evidence" value="ECO:0007669"/>
    <property type="project" value="UniProtKB-KW"/>
</dbReference>
<dbReference type="Pfam" id="PF04679">
    <property type="entry name" value="DNA_ligase_A_C"/>
    <property type="match status" value="1"/>
</dbReference>
<dbReference type="NCBIfam" id="TIGR00574">
    <property type="entry name" value="dnl1"/>
    <property type="match status" value="1"/>
</dbReference>
<dbReference type="InterPro" id="IPR012310">
    <property type="entry name" value="DNA_ligase_ATP-dep_cent"/>
</dbReference>
<evidence type="ECO:0000256" key="8">
    <source>
        <dbReference type="ARBA" id="ARBA00022840"/>
    </source>
</evidence>
<dbReference type="AlphaFoldDB" id="A0A915CPZ5"/>
<feature type="region of interest" description="Disordered" evidence="15">
    <location>
        <begin position="408"/>
        <end position="430"/>
    </location>
</feature>
<dbReference type="Gene3D" id="3.30.470.30">
    <property type="entry name" value="DNA ligase/mRNA capping enzyme"/>
    <property type="match status" value="1"/>
</dbReference>
<dbReference type="WBParaSite" id="jg11302">
    <property type="protein sequence ID" value="jg11302"/>
    <property type="gene ID" value="jg11302"/>
</dbReference>
<keyword evidence="6 13" id="KW-0547">Nucleotide-binding</keyword>
<keyword evidence="17" id="KW-1185">Reference proteome</keyword>
<dbReference type="InterPro" id="IPR012340">
    <property type="entry name" value="NA-bd_OB-fold"/>
</dbReference>
<evidence type="ECO:0000256" key="4">
    <source>
        <dbReference type="ARBA" id="ARBA00022618"/>
    </source>
</evidence>
<dbReference type="SUPFAM" id="SSF56091">
    <property type="entry name" value="DNA ligase/mRNA capping enzyme, catalytic domain"/>
    <property type="match status" value="1"/>
</dbReference>
<evidence type="ECO:0000256" key="11">
    <source>
        <dbReference type="ARBA" id="ARBA00023242"/>
    </source>
</evidence>
<keyword evidence="3 13" id="KW-0436">Ligase</keyword>
<comment type="similarity">
    <text evidence="2 14">Belongs to the ATP-dependent DNA ligase family.</text>
</comment>
<dbReference type="Gene3D" id="1.10.3260.10">
    <property type="entry name" value="DNA ligase, ATP-dependent, N-terminal domain"/>
    <property type="match status" value="1"/>
</dbReference>
<dbReference type="InterPro" id="IPR012309">
    <property type="entry name" value="DNA_ligase_ATP-dep_C"/>
</dbReference>
<proteinExistence type="inferred from homology"/>
<evidence type="ECO:0000256" key="15">
    <source>
        <dbReference type="SAM" id="MobiDB-lite"/>
    </source>
</evidence>
<dbReference type="GO" id="GO:0005739">
    <property type="term" value="C:mitochondrion"/>
    <property type="evidence" value="ECO:0007669"/>
    <property type="project" value="TreeGrafter"/>
</dbReference>
<evidence type="ECO:0000256" key="6">
    <source>
        <dbReference type="ARBA" id="ARBA00022741"/>
    </source>
</evidence>
<dbReference type="SUPFAM" id="SSF50249">
    <property type="entry name" value="Nucleic acid-binding proteins"/>
    <property type="match status" value="1"/>
</dbReference>
<dbReference type="GO" id="GO:0006310">
    <property type="term" value="P:DNA recombination"/>
    <property type="evidence" value="ECO:0007669"/>
    <property type="project" value="UniProtKB-KW"/>
</dbReference>
<keyword evidence="5" id="KW-0235">DNA replication</keyword>
<dbReference type="Gene3D" id="2.40.50.140">
    <property type="entry name" value="Nucleic acid-binding proteins"/>
    <property type="match status" value="1"/>
</dbReference>
<evidence type="ECO:0000256" key="2">
    <source>
        <dbReference type="ARBA" id="ARBA00007572"/>
    </source>
</evidence>
<comment type="subcellular location">
    <subcellularLocation>
        <location evidence="1">Nucleus</location>
    </subcellularLocation>
</comment>
<keyword evidence="10 13" id="KW-0234">DNA repair</keyword>
<dbReference type="CDD" id="cd07969">
    <property type="entry name" value="OBF_DNA_ligase_I"/>
    <property type="match status" value="1"/>
</dbReference>
<sequence>MESMLKEESLLLKTAYCECPNYDKIVEIILESGISSLPAYAGSPNQGVDEVLKRFGSSVFACEWKYDGERCQIHMSESGDIRIFSRNQEDNTQKYPDVIKRIPHLINEETKDFIIDGEVVAWHPEQKMILPFQTLSTRKRKNVKDSEIKVEVCVFLFDLLYVDGRSLTSETYRVRRDLLQKSFKTQEGHFMFATSMDTSDIDEIGIFLDDAIKGNCEGLMVKTLDENATYEIAKRSHNWLKLKKDYLDGVGDTLDLVVIGGYLGAGKRTGSYGGYLLACNSDTETYQSICKIGTGFKDEDLKTQYIDLEKHRIDKPRSYYSFDSSLAPDHWFDAAVVWEVKAADMSISPRHHAAMGALEPGKGVTSFYVCPILSFCRDLPSFPRYLKLREDKGPTDATTADQVVQMYNSQEQVKNNQKKEVNAADDDEDY</sequence>
<evidence type="ECO:0000313" key="18">
    <source>
        <dbReference type="WBParaSite" id="jg11302"/>
    </source>
</evidence>
<evidence type="ECO:0000256" key="7">
    <source>
        <dbReference type="ARBA" id="ARBA00022763"/>
    </source>
</evidence>
<reference evidence="18" key="1">
    <citation type="submission" date="2022-11" db="UniProtKB">
        <authorList>
            <consortium name="WormBaseParasite"/>
        </authorList>
    </citation>
    <scope>IDENTIFICATION</scope>
</reference>
<keyword evidence="9 13" id="KW-0233">DNA recombination</keyword>
<dbReference type="GO" id="GO:0005634">
    <property type="term" value="C:nucleus"/>
    <property type="evidence" value="ECO:0007669"/>
    <property type="project" value="UniProtKB-SubCell"/>
</dbReference>
<dbReference type="FunFam" id="2.40.50.140:FF:000062">
    <property type="entry name" value="DNA ligase"/>
    <property type="match status" value="1"/>
</dbReference>
<dbReference type="FunFam" id="3.30.470.30:FF:000002">
    <property type="entry name" value="DNA ligase"/>
    <property type="match status" value="1"/>
</dbReference>
<dbReference type="PROSITE" id="PS00333">
    <property type="entry name" value="DNA_LIGASE_A2"/>
    <property type="match status" value="1"/>
</dbReference>
<dbReference type="GO" id="GO:1903461">
    <property type="term" value="P:Okazaki fragment processing involved in mitotic DNA replication"/>
    <property type="evidence" value="ECO:0007669"/>
    <property type="project" value="TreeGrafter"/>
</dbReference>
<evidence type="ECO:0000313" key="17">
    <source>
        <dbReference type="Proteomes" id="UP000887574"/>
    </source>
</evidence>
<dbReference type="Pfam" id="PF01068">
    <property type="entry name" value="DNA_ligase_A_M"/>
    <property type="match status" value="1"/>
</dbReference>
<organism evidence="17 18">
    <name type="scientific">Ditylenchus dipsaci</name>
    <dbReference type="NCBI Taxonomy" id="166011"/>
    <lineage>
        <taxon>Eukaryota</taxon>
        <taxon>Metazoa</taxon>
        <taxon>Ecdysozoa</taxon>
        <taxon>Nematoda</taxon>
        <taxon>Chromadorea</taxon>
        <taxon>Rhabditida</taxon>
        <taxon>Tylenchina</taxon>
        <taxon>Tylenchomorpha</taxon>
        <taxon>Sphaerularioidea</taxon>
        <taxon>Anguinidae</taxon>
        <taxon>Anguininae</taxon>
        <taxon>Ditylenchus</taxon>
    </lineage>
</organism>
<evidence type="ECO:0000256" key="12">
    <source>
        <dbReference type="ARBA" id="ARBA00023306"/>
    </source>
</evidence>
<evidence type="ECO:0000256" key="1">
    <source>
        <dbReference type="ARBA" id="ARBA00004123"/>
    </source>
</evidence>
<dbReference type="GO" id="GO:0005524">
    <property type="term" value="F:ATP binding"/>
    <property type="evidence" value="ECO:0007669"/>
    <property type="project" value="UniProtKB-KW"/>
</dbReference>
<evidence type="ECO:0000256" key="9">
    <source>
        <dbReference type="ARBA" id="ARBA00023172"/>
    </source>
</evidence>
<keyword evidence="11" id="KW-0539">Nucleus</keyword>
<dbReference type="EC" id="6.5.1.1" evidence="13"/>
<dbReference type="GO" id="GO:0003910">
    <property type="term" value="F:DNA ligase (ATP) activity"/>
    <property type="evidence" value="ECO:0007669"/>
    <property type="project" value="UniProtKB-EC"/>
</dbReference>
<dbReference type="GO" id="GO:0051301">
    <property type="term" value="P:cell division"/>
    <property type="evidence" value="ECO:0007669"/>
    <property type="project" value="UniProtKB-KW"/>
</dbReference>